<proteinExistence type="predicted"/>
<evidence type="ECO:0000313" key="2">
    <source>
        <dbReference type="EMBL" id="MFA9479447.1"/>
    </source>
</evidence>
<keyword evidence="1" id="KW-0732">Signal</keyword>
<name>A0ABV4U772_9BACT</name>
<keyword evidence="3" id="KW-1185">Reference proteome</keyword>
<reference evidence="2 3" key="1">
    <citation type="submission" date="2024-08" db="EMBL/GenBank/DDBJ databases">
        <title>Whole-genome sequencing of halo(alkali)philic microorganisms from hypersaline lakes.</title>
        <authorList>
            <person name="Sorokin D.Y."/>
            <person name="Merkel A.Y."/>
            <person name="Messina E."/>
            <person name="Yakimov M."/>
        </authorList>
    </citation>
    <scope>NUCLEOTIDE SEQUENCE [LARGE SCALE GENOMIC DNA]</scope>
    <source>
        <strain evidence="2 3">AB-hyl4</strain>
    </source>
</reference>
<evidence type="ECO:0000313" key="3">
    <source>
        <dbReference type="Proteomes" id="UP001575105"/>
    </source>
</evidence>
<comment type="caution">
    <text evidence="2">The sequence shown here is derived from an EMBL/GenBank/DDBJ whole genome shotgun (WGS) entry which is preliminary data.</text>
</comment>
<dbReference type="EMBL" id="JBGUBD010000009">
    <property type="protein sequence ID" value="MFA9479447.1"/>
    <property type="molecule type" value="Genomic_DNA"/>
</dbReference>
<dbReference type="RefSeq" id="WP_425346372.1">
    <property type="nucleotide sequence ID" value="NZ_JBGUBD010000009.1"/>
</dbReference>
<sequence>MHRIQGRGHIAAAAALATAITGGAAATAVAQDDPGIAVPDGLRVSGALGTEVSSHFISYGTDVWGAGSSWSRPSVFAFSEVSIDFDYFDVTTGVWFDIRESDRGPLGGPINEVDWYLGIGKNIDRFRVDLVYQAWFYTDEGTEEVFDVVLGFDDSDLLFEGFAFNPSLIAHTRLHGPDPDFTGGTVFVFGIEPEYTVMPDGDFPVTFSLPAEVAFGIDGFYADNGFGYAALGVSAGMPLTFIPADYGSWSLGANLTYYWTDADAIGNPRSDFLTGLVGLYLDF</sequence>
<gene>
    <name evidence="2" type="ORF">ACERK3_14250</name>
</gene>
<protein>
    <recommendedName>
        <fullName evidence="4">Outer membrane protein</fullName>
    </recommendedName>
</protein>
<organism evidence="2 3">
    <name type="scientific">Natronomicrosphaera hydrolytica</name>
    <dbReference type="NCBI Taxonomy" id="3242702"/>
    <lineage>
        <taxon>Bacteria</taxon>
        <taxon>Pseudomonadati</taxon>
        <taxon>Planctomycetota</taxon>
        <taxon>Phycisphaerae</taxon>
        <taxon>Phycisphaerales</taxon>
        <taxon>Phycisphaeraceae</taxon>
        <taxon>Natronomicrosphaera</taxon>
    </lineage>
</organism>
<evidence type="ECO:0000256" key="1">
    <source>
        <dbReference type="SAM" id="SignalP"/>
    </source>
</evidence>
<accession>A0ABV4U772</accession>
<feature type="chain" id="PRO_5047144500" description="Outer membrane protein" evidence="1">
    <location>
        <begin position="31"/>
        <end position="283"/>
    </location>
</feature>
<evidence type="ECO:0008006" key="4">
    <source>
        <dbReference type="Google" id="ProtNLM"/>
    </source>
</evidence>
<dbReference type="Proteomes" id="UP001575105">
    <property type="component" value="Unassembled WGS sequence"/>
</dbReference>
<feature type="signal peptide" evidence="1">
    <location>
        <begin position="1"/>
        <end position="30"/>
    </location>
</feature>